<name>A0A1G6XNV6_9ACTN</name>
<evidence type="ECO:0000313" key="3">
    <source>
        <dbReference type="EMBL" id="SDD79848.1"/>
    </source>
</evidence>
<evidence type="ECO:0000259" key="2">
    <source>
        <dbReference type="Pfam" id="PF14065"/>
    </source>
</evidence>
<dbReference type="STRING" id="1045774.SAMN05421872_11122"/>
<feature type="region of interest" description="Disordered" evidence="1">
    <location>
        <begin position="56"/>
        <end position="76"/>
    </location>
</feature>
<dbReference type="Pfam" id="PF14065">
    <property type="entry name" value="Pvc16_N"/>
    <property type="match status" value="1"/>
</dbReference>
<proteinExistence type="predicted"/>
<organism evidence="3 4">
    <name type="scientific">Nocardioides lianchengensis</name>
    <dbReference type="NCBI Taxonomy" id="1045774"/>
    <lineage>
        <taxon>Bacteria</taxon>
        <taxon>Bacillati</taxon>
        <taxon>Actinomycetota</taxon>
        <taxon>Actinomycetes</taxon>
        <taxon>Propionibacteriales</taxon>
        <taxon>Nocardioidaceae</taxon>
        <taxon>Nocardioides</taxon>
    </lineage>
</organism>
<feature type="domain" description="Pvc16 N-terminal" evidence="2">
    <location>
        <begin position="6"/>
        <end position="165"/>
    </location>
</feature>
<accession>A0A1G6XNV6</accession>
<dbReference type="RefSeq" id="WP_170867146.1">
    <property type="nucleotide sequence ID" value="NZ_FMZM01000011.1"/>
</dbReference>
<reference evidence="3 4" key="1">
    <citation type="submission" date="2016-10" db="EMBL/GenBank/DDBJ databases">
        <authorList>
            <person name="de Groot N.N."/>
        </authorList>
    </citation>
    <scope>NUCLEOTIDE SEQUENCE [LARGE SCALE GENOMIC DNA]</scope>
    <source>
        <strain evidence="3 4">CGMCC 4.6858</strain>
    </source>
</reference>
<feature type="compositionally biased region" description="Polar residues" evidence="1">
    <location>
        <begin position="56"/>
        <end position="67"/>
    </location>
</feature>
<dbReference type="Proteomes" id="UP000199034">
    <property type="component" value="Unassembled WGS sequence"/>
</dbReference>
<dbReference type="InterPro" id="IPR025351">
    <property type="entry name" value="Pvc16_N"/>
</dbReference>
<protein>
    <recommendedName>
        <fullName evidence="2">Pvc16 N-terminal domain-containing protein</fullName>
    </recommendedName>
</protein>
<evidence type="ECO:0000313" key="4">
    <source>
        <dbReference type="Proteomes" id="UP000199034"/>
    </source>
</evidence>
<dbReference type="EMBL" id="FMZM01000011">
    <property type="protein sequence ID" value="SDD79848.1"/>
    <property type="molecule type" value="Genomic_DNA"/>
</dbReference>
<evidence type="ECO:0000256" key="1">
    <source>
        <dbReference type="SAM" id="MobiDB-lite"/>
    </source>
</evidence>
<keyword evidence="4" id="KW-1185">Reference proteome</keyword>
<sequence>MFISNVDSGLEKLVRAQLPLPDEIGDVAFEAPTGNWSAQLSRITVNFFLYDVQRSNQPSRSQMSRTPDQGAPQRRVPQPMVQLGYLVSAWAGSPRDEHQLLGDLVSLFAAADHVPAEYFTNPMTTSVTLALGDERSLPRELWTAAGGQLKASTTLQVTVGTDSFGWTEAPPSVERVVAMADRMDRAGRADS</sequence>
<gene>
    <name evidence="3" type="ORF">SAMN05421872_11122</name>
</gene>
<dbReference type="AlphaFoldDB" id="A0A1G6XNV6"/>